<dbReference type="CDD" id="cd10147">
    <property type="entry name" value="Wzt_C-like"/>
    <property type="match status" value="1"/>
</dbReference>
<accession>A0A2M7VI91</accession>
<dbReference type="InterPro" id="IPR027417">
    <property type="entry name" value="P-loop_NTPase"/>
</dbReference>
<dbReference type="AlphaFoldDB" id="A0A2M7VI91"/>
<dbReference type="InterPro" id="IPR050683">
    <property type="entry name" value="Bact_Polysacc_Export_ATP-bd"/>
</dbReference>
<dbReference type="SUPFAM" id="SSF52540">
    <property type="entry name" value="P-loop containing nucleoside triphosphate hydrolases"/>
    <property type="match status" value="1"/>
</dbReference>
<protein>
    <submittedName>
        <fullName evidence="2">ABC transporter ATP-binding protein</fullName>
    </submittedName>
</protein>
<dbReference type="InterPro" id="IPR029439">
    <property type="entry name" value="Wzt_C"/>
</dbReference>
<gene>
    <name evidence="2" type="ORF">COX74_02250</name>
</gene>
<dbReference type="EMBL" id="PFPR01000055">
    <property type="protein sequence ID" value="PJA01523.1"/>
    <property type="molecule type" value="Genomic_DNA"/>
</dbReference>
<organism evidence="2 3">
    <name type="scientific">bacterium (Candidatus Gribaldobacteria) CG_4_10_14_0_2_um_filter_41_16</name>
    <dbReference type="NCBI Taxonomy" id="2014265"/>
    <lineage>
        <taxon>Bacteria</taxon>
        <taxon>Candidatus Gribaldobacteria</taxon>
    </lineage>
</organism>
<dbReference type="Proteomes" id="UP000229364">
    <property type="component" value="Unassembled WGS sequence"/>
</dbReference>
<feature type="domain" description="Wzt C-terminal" evidence="1">
    <location>
        <begin position="110"/>
        <end position="233"/>
    </location>
</feature>
<keyword evidence="2" id="KW-0547">Nucleotide-binding</keyword>
<feature type="non-terminal residue" evidence="2">
    <location>
        <position position="1"/>
    </location>
</feature>
<dbReference type="Gene3D" id="3.40.50.300">
    <property type="entry name" value="P-loop containing nucleotide triphosphate hydrolases"/>
    <property type="match status" value="1"/>
</dbReference>
<dbReference type="Gene3D" id="2.70.50.60">
    <property type="entry name" value="abc- transporter (atp binding component) like domain"/>
    <property type="match status" value="1"/>
</dbReference>
<dbReference type="PANTHER" id="PTHR46743:SF2">
    <property type="entry name" value="TEICHOIC ACIDS EXPORT ATP-BINDING PROTEIN TAGH"/>
    <property type="match status" value="1"/>
</dbReference>
<reference evidence="3" key="1">
    <citation type="submission" date="2017-09" db="EMBL/GenBank/DDBJ databases">
        <title>Depth-based differentiation of microbial function through sediment-hosted aquifers and enrichment of novel symbionts in the deep terrestrial subsurface.</title>
        <authorList>
            <person name="Probst A.J."/>
            <person name="Ladd B."/>
            <person name="Jarett J.K."/>
            <person name="Geller-Mcgrath D.E."/>
            <person name="Sieber C.M.K."/>
            <person name="Emerson J.B."/>
            <person name="Anantharaman K."/>
            <person name="Thomas B.C."/>
            <person name="Malmstrom R."/>
            <person name="Stieglmeier M."/>
            <person name="Klingl A."/>
            <person name="Woyke T."/>
            <person name="Ryan C.M."/>
            <person name="Banfield J.F."/>
        </authorList>
    </citation>
    <scope>NUCLEOTIDE SEQUENCE [LARGE SCALE GENOMIC DNA]</scope>
</reference>
<dbReference type="Pfam" id="PF14524">
    <property type="entry name" value="Wzt_C"/>
    <property type="match status" value="1"/>
</dbReference>
<sequence length="260" mass="29216">YYSSGMYVRLAFSVAAHMEPDILLVDEVLAVGDAEFQKKCLGKMDEVTKTAGRTILFVSHNMAAIQSLCQKTILLENGKIKKIGDTKEVVAHYLKSNPLTSSGVNLKERKDRIGGKKIKIVSFHVEENGKKVDEIYTGGIYTFCFGYEAMDGKPIKNLGCSSGIERDSGEYLVLNWTRLTKQTFSVAPPKGIIKCKINQKFPLIMGLYNINAGLWINDNREDFIKNLIMIEVKRGDFYNNGDLDTLSPISLEQDWQLEKT</sequence>
<proteinExistence type="predicted"/>
<name>A0A2M7VI91_9BACT</name>
<evidence type="ECO:0000313" key="2">
    <source>
        <dbReference type="EMBL" id="PJA01523.1"/>
    </source>
</evidence>
<evidence type="ECO:0000259" key="1">
    <source>
        <dbReference type="Pfam" id="PF14524"/>
    </source>
</evidence>
<dbReference type="PANTHER" id="PTHR46743">
    <property type="entry name" value="TEICHOIC ACIDS EXPORT ATP-BINDING PROTEIN TAGH"/>
    <property type="match status" value="1"/>
</dbReference>
<evidence type="ECO:0000313" key="3">
    <source>
        <dbReference type="Proteomes" id="UP000229364"/>
    </source>
</evidence>
<comment type="caution">
    <text evidence="2">The sequence shown here is derived from an EMBL/GenBank/DDBJ whole genome shotgun (WGS) entry which is preliminary data.</text>
</comment>
<keyword evidence="2" id="KW-0067">ATP-binding</keyword>
<dbReference type="GO" id="GO:0005524">
    <property type="term" value="F:ATP binding"/>
    <property type="evidence" value="ECO:0007669"/>
    <property type="project" value="UniProtKB-KW"/>
</dbReference>